<dbReference type="AlphaFoldDB" id="A0A8S1YAY2"/>
<protein>
    <submittedName>
        <fullName evidence="3">Uncharacterized protein</fullName>
    </submittedName>
</protein>
<reference evidence="3" key="1">
    <citation type="submission" date="2021-01" db="EMBL/GenBank/DDBJ databases">
        <authorList>
            <consortium name="Genoscope - CEA"/>
            <person name="William W."/>
        </authorList>
    </citation>
    <scope>NUCLEOTIDE SEQUENCE</scope>
</reference>
<dbReference type="Proteomes" id="UP000683925">
    <property type="component" value="Unassembled WGS sequence"/>
</dbReference>
<proteinExistence type="predicted"/>
<dbReference type="OrthoDB" id="306492at2759"/>
<evidence type="ECO:0000313" key="3">
    <source>
        <dbReference type="EMBL" id="CAD8210543.1"/>
    </source>
</evidence>
<evidence type="ECO:0000313" key="4">
    <source>
        <dbReference type="Proteomes" id="UP000683925"/>
    </source>
</evidence>
<organism evidence="3 4">
    <name type="scientific">Paramecium octaurelia</name>
    <dbReference type="NCBI Taxonomy" id="43137"/>
    <lineage>
        <taxon>Eukaryota</taxon>
        <taxon>Sar</taxon>
        <taxon>Alveolata</taxon>
        <taxon>Ciliophora</taxon>
        <taxon>Intramacronucleata</taxon>
        <taxon>Oligohymenophorea</taxon>
        <taxon>Peniculida</taxon>
        <taxon>Parameciidae</taxon>
        <taxon>Paramecium</taxon>
    </lineage>
</organism>
<keyword evidence="1" id="KW-0175">Coiled coil</keyword>
<gene>
    <name evidence="3" type="ORF">POCTA_138.1.T1510072</name>
</gene>
<comment type="caution">
    <text evidence="3">The sequence shown here is derived from an EMBL/GenBank/DDBJ whole genome shotgun (WGS) entry which is preliminary data.</text>
</comment>
<accession>A0A8S1YAY2</accession>
<evidence type="ECO:0000256" key="2">
    <source>
        <dbReference type="SAM" id="MobiDB-lite"/>
    </source>
</evidence>
<keyword evidence="4" id="KW-1185">Reference proteome</keyword>
<dbReference type="OMA" id="NCSEMEQ"/>
<feature type="coiled-coil region" evidence="1">
    <location>
        <begin position="155"/>
        <end position="267"/>
    </location>
</feature>
<feature type="region of interest" description="Disordered" evidence="2">
    <location>
        <begin position="69"/>
        <end position="91"/>
    </location>
</feature>
<sequence length="293" mass="34952">MSLEETLLILFERTLESSKDDHLQTILASQAKIIQQKKENVTPIQSQTSAIQKKLQVIEKNFINQDAFKKRRKSKYDHRSNTGSQHDNEDVPTIMLDEDNQETIADQSSLQKLKSENSKLQKQITELEYEQREKYLKNCSEMEQITKEQKLLLENDKKLNEKQRKSNQRSQLLQQKQQNLHKQELNYYNQQLNIDECSQEQQRYDNQLNNRRDEMEKLQIKLNSFVSQLLGLQRNKNKVQSQLNVQIDAVEQLAQFILKERSNLQQDQQYLRQFKEKVLEEKKQVLLMQEQLS</sequence>
<dbReference type="EMBL" id="CAJJDP010000153">
    <property type="protein sequence ID" value="CAD8210543.1"/>
    <property type="molecule type" value="Genomic_DNA"/>
</dbReference>
<name>A0A8S1YAY2_PAROT</name>
<evidence type="ECO:0000256" key="1">
    <source>
        <dbReference type="SAM" id="Coils"/>
    </source>
</evidence>